<accession>A0A193H224</accession>
<dbReference type="EMBL" id="KX130864">
    <property type="protein sequence ID" value="ANN87437.1"/>
    <property type="molecule type" value="Genomic_DNA"/>
</dbReference>
<dbReference type="Proteomes" id="UP000201959">
    <property type="component" value="Segment"/>
</dbReference>
<dbReference type="Pfam" id="PF23905">
    <property type="entry name" value="DUF7247"/>
    <property type="match status" value="1"/>
</dbReference>
<evidence type="ECO:0000259" key="1">
    <source>
        <dbReference type="Pfam" id="PF23905"/>
    </source>
</evidence>
<dbReference type="InterPro" id="IPR055671">
    <property type="entry name" value="DUF7247"/>
</dbReference>
<dbReference type="KEGG" id="vg:29060688"/>
<sequence length="119" mass="13291">MSDIHVTGITQVRIRCQLKTAPGMAYINLSHDLDSRESLLTGVITFYTGIGGNEFTVGEIVGHKLKVQKNVLELFNDLYDDSDEVFDEIAQAVNKGMVTLVKMINSIGYAPDPFRWEII</sequence>
<reference evidence="2 3" key="1">
    <citation type="submission" date="2016-04" db="EMBL/GenBank/DDBJ databases">
        <title>Genetic Characterization of ShigActive phages.</title>
        <authorList>
            <person name="Das C.R."/>
            <person name="Woolston J."/>
            <person name="Li M."/>
            <person name="Sulakvelidze A."/>
            <person name="Soffer N."/>
        </authorList>
    </citation>
    <scope>NUCLEOTIDE SEQUENCE [LARGE SCALE GENOMIC DNA]</scope>
</reference>
<dbReference type="GeneID" id="29060688"/>
<protein>
    <recommendedName>
        <fullName evidence="1">DUF7247 domain-containing protein</fullName>
    </recommendedName>
</protein>
<feature type="domain" description="DUF7247" evidence="1">
    <location>
        <begin position="1"/>
        <end position="114"/>
    </location>
</feature>
<evidence type="ECO:0000313" key="3">
    <source>
        <dbReference type="Proteomes" id="UP000201959"/>
    </source>
</evidence>
<dbReference type="RefSeq" id="YP_009288598.1">
    <property type="nucleotide sequence ID" value="NC_031085.1"/>
</dbReference>
<organism evidence="2 3">
    <name type="scientific">Shigella phage SHBML-50-1</name>
    <dbReference type="NCBI Taxonomy" id="1863007"/>
    <lineage>
        <taxon>Viruses</taxon>
        <taxon>Duplodnaviria</taxon>
        <taxon>Heunggongvirae</taxon>
        <taxon>Uroviricota</taxon>
        <taxon>Caudoviricetes</taxon>
        <taxon>Pantevenvirales</taxon>
        <taxon>Straboviridae</taxon>
        <taxon>Tevenvirinae</taxon>
        <taxon>Tequatrovirus</taxon>
        <taxon>Tequatrovirus SHBML501</taxon>
    </lineage>
</organism>
<proteinExistence type="predicted"/>
<evidence type="ECO:0000313" key="2">
    <source>
        <dbReference type="EMBL" id="ANN87437.1"/>
    </source>
</evidence>
<name>A0A193H224_9CAUD</name>
<keyword evidence="3" id="KW-1185">Reference proteome</keyword>